<keyword evidence="11" id="KW-0812">Transmembrane</keyword>
<keyword evidence="9" id="KW-0328">Glycosyltransferase</keyword>
<keyword evidence="8" id="KW-1017">Isopeptide bond</keyword>
<keyword evidence="13" id="KW-0430">Lectin</keyword>
<dbReference type="Gene3D" id="3.90.550.10">
    <property type="entry name" value="Spore Coat Polysaccharide Biosynthesis Protein SpsA, Chain A"/>
    <property type="match status" value="1"/>
</dbReference>
<evidence type="ECO:0000256" key="4">
    <source>
        <dbReference type="ARBA" id="ARBA00004922"/>
    </source>
</evidence>
<evidence type="ECO:0000256" key="22">
    <source>
        <dbReference type="ARBA" id="ARBA00023211"/>
    </source>
</evidence>
<evidence type="ECO:0000259" key="28">
    <source>
        <dbReference type="PROSITE" id="PS50069"/>
    </source>
</evidence>
<dbReference type="Pfam" id="PF00535">
    <property type="entry name" value="Glycos_transf_2"/>
    <property type="match status" value="1"/>
</dbReference>
<dbReference type="InterPro" id="IPR016158">
    <property type="entry name" value="Cullin_homology"/>
</dbReference>
<evidence type="ECO:0000256" key="27">
    <source>
        <dbReference type="RuleBase" id="RU003829"/>
    </source>
</evidence>
<organism evidence="29 30">
    <name type="scientific">Adineta steineri</name>
    <dbReference type="NCBI Taxonomy" id="433720"/>
    <lineage>
        <taxon>Eukaryota</taxon>
        <taxon>Metazoa</taxon>
        <taxon>Spiralia</taxon>
        <taxon>Gnathifera</taxon>
        <taxon>Rotifera</taxon>
        <taxon>Eurotatoria</taxon>
        <taxon>Bdelloidea</taxon>
        <taxon>Adinetida</taxon>
        <taxon>Adinetidae</taxon>
        <taxon>Adineta</taxon>
    </lineage>
</organism>
<comment type="subcellular location">
    <subcellularLocation>
        <location evidence="2">Golgi apparatus membrane</location>
        <topology evidence="2">Single-pass type II membrane protein</topology>
    </subcellularLocation>
</comment>
<evidence type="ECO:0000256" key="20">
    <source>
        <dbReference type="ARBA" id="ARBA00023157"/>
    </source>
</evidence>
<evidence type="ECO:0000256" key="7">
    <source>
        <dbReference type="ARBA" id="ARBA00012644"/>
    </source>
</evidence>
<dbReference type="InterPro" id="IPR016159">
    <property type="entry name" value="Cullin_repeat-like_dom_sf"/>
</dbReference>
<evidence type="ECO:0000256" key="14">
    <source>
        <dbReference type="ARBA" id="ARBA00022786"/>
    </source>
</evidence>
<evidence type="ECO:0000256" key="6">
    <source>
        <dbReference type="ARBA" id="ARBA00006019"/>
    </source>
</evidence>
<dbReference type="GO" id="GO:0006511">
    <property type="term" value="P:ubiquitin-dependent protein catabolic process"/>
    <property type="evidence" value="ECO:0007669"/>
    <property type="project" value="InterPro"/>
</dbReference>
<dbReference type="GO" id="GO:0031461">
    <property type="term" value="C:cullin-RING ubiquitin ligase complex"/>
    <property type="evidence" value="ECO:0007669"/>
    <property type="project" value="UniProtKB-ARBA"/>
</dbReference>
<comment type="similarity">
    <text evidence="5">Belongs to the glycosyltransferase 2 family. GalNAc-T subfamily.</text>
</comment>
<dbReference type="EC" id="2.4.1.41" evidence="7"/>
<accession>A0A815A3L5</accession>
<comment type="catalytic activity">
    <reaction evidence="25">
        <text>L-seryl-[protein] + UDP-N-acetyl-alpha-D-galactosamine = a 3-O-[N-acetyl-alpha-D-galactosaminyl]-L-seryl-[protein] + UDP + H(+)</text>
        <dbReference type="Rhea" id="RHEA:23956"/>
        <dbReference type="Rhea" id="RHEA-COMP:9863"/>
        <dbReference type="Rhea" id="RHEA-COMP:12788"/>
        <dbReference type="ChEBI" id="CHEBI:15378"/>
        <dbReference type="ChEBI" id="CHEBI:29999"/>
        <dbReference type="ChEBI" id="CHEBI:53604"/>
        <dbReference type="ChEBI" id="CHEBI:58223"/>
        <dbReference type="ChEBI" id="CHEBI:67138"/>
        <dbReference type="EC" id="2.4.1.41"/>
    </reaction>
</comment>
<evidence type="ECO:0000256" key="1">
    <source>
        <dbReference type="ARBA" id="ARBA00001936"/>
    </source>
</evidence>
<dbReference type="GO" id="GO:0006493">
    <property type="term" value="P:protein O-linked glycosylation"/>
    <property type="evidence" value="ECO:0007669"/>
    <property type="project" value="UniProtKB-ARBA"/>
</dbReference>
<dbReference type="Gene3D" id="1.20.1310.10">
    <property type="entry name" value="Cullin Repeats"/>
    <property type="match status" value="4"/>
</dbReference>
<evidence type="ECO:0000256" key="16">
    <source>
        <dbReference type="ARBA" id="ARBA00022968"/>
    </source>
</evidence>
<dbReference type="InterPro" id="IPR036317">
    <property type="entry name" value="Cullin_homology_sf"/>
</dbReference>
<dbReference type="SUPFAM" id="SSF50370">
    <property type="entry name" value="Ricin B-like lectins"/>
    <property type="match status" value="1"/>
</dbReference>
<dbReference type="SMART" id="SM00884">
    <property type="entry name" value="Cullin_Nedd8"/>
    <property type="match status" value="1"/>
</dbReference>
<keyword evidence="14" id="KW-0833">Ubl conjugation pathway</keyword>
<dbReference type="SMART" id="SM00182">
    <property type="entry name" value="CULLIN"/>
    <property type="match status" value="1"/>
</dbReference>
<dbReference type="Pfam" id="PF00888">
    <property type="entry name" value="Cullin"/>
    <property type="match status" value="1"/>
</dbReference>
<dbReference type="FunFam" id="1.20.1310.10:FF:000012">
    <property type="entry name" value="Cullin 2"/>
    <property type="match status" value="1"/>
</dbReference>
<dbReference type="SUPFAM" id="SSF75632">
    <property type="entry name" value="Cullin homology domain"/>
    <property type="match status" value="1"/>
</dbReference>
<evidence type="ECO:0000256" key="9">
    <source>
        <dbReference type="ARBA" id="ARBA00022676"/>
    </source>
</evidence>
<gene>
    <name evidence="29" type="ORF">VCS650_LOCUS28378</name>
</gene>
<keyword evidence="12" id="KW-0479">Metal-binding</keyword>
<evidence type="ECO:0000256" key="19">
    <source>
        <dbReference type="ARBA" id="ARBA00023136"/>
    </source>
</evidence>
<dbReference type="FunFam" id="2.80.10.50:FF:000011">
    <property type="entry name" value="Polypeptide N-acetylgalactosaminyltransferase"/>
    <property type="match status" value="1"/>
</dbReference>
<name>A0A815A3L5_9BILA</name>
<evidence type="ECO:0000256" key="23">
    <source>
        <dbReference type="ARBA" id="ARBA00040451"/>
    </source>
</evidence>
<dbReference type="GO" id="GO:0005634">
    <property type="term" value="C:nucleus"/>
    <property type="evidence" value="ECO:0007669"/>
    <property type="project" value="UniProtKB-ARBA"/>
</dbReference>
<evidence type="ECO:0000256" key="18">
    <source>
        <dbReference type="ARBA" id="ARBA00023034"/>
    </source>
</evidence>
<protein>
    <recommendedName>
        <fullName evidence="23">Cullin-5</fullName>
        <ecNumber evidence="7">2.4.1.41</ecNumber>
    </recommendedName>
</protein>
<evidence type="ECO:0000256" key="21">
    <source>
        <dbReference type="ARBA" id="ARBA00023180"/>
    </source>
</evidence>
<dbReference type="Pfam" id="PF10557">
    <property type="entry name" value="Cullin_Nedd8"/>
    <property type="match status" value="1"/>
</dbReference>
<dbReference type="InterPro" id="IPR029044">
    <property type="entry name" value="Nucleotide-diphossugar_trans"/>
</dbReference>
<keyword evidence="17" id="KW-1133">Transmembrane helix</keyword>
<evidence type="ECO:0000256" key="5">
    <source>
        <dbReference type="ARBA" id="ARBA00005680"/>
    </source>
</evidence>
<comment type="pathway">
    <text evidence="3">Protein modification; protein ubiquitination.</text>
</comment>
<dbReference type="Gene3D" id="2.80.10.50">
    <property type="match status" value="1"/>
</dbReference>
<dbReference type="GO" id="GO:0031625">
    <property type="term" value="F:ubiquitin protein ligase binding"/>
    <property type="evidence" value="ECO:0007669"/>
    <property type="project" value="InterPro"/>
</dbReference>
<evidence type="ECO:0000256" key="15">
    <source>
        <dbReference type="ARBA" id="ARBA00022843"/>
    </source>
</evidence>
<comment type="cofactor">
    <cofactor evidence="1">
        <name>Mn(2+)</name>
        <dbReference type="ChEBI" id="CHEBI:29035"/>
    </cofactor>
</comment>
<dbReference type="Pfam" id="PF26557">
    <property type="entry name" value="Cullin_AB"/>
    <property type="match status" value="1"/>
</dbReference>
<dbReference type="GO" id="GO:0004653">
    <property type="term" value="F:polypeptide N-acetylgalactosaminyltransferase activity"/>
    <property type="evidence" value="ECO:0007669"/>
    <property type="project" value="UniProtKB-EC"/>
</dbReference>
<reference evidence="29" key="1">
    <citation type="submission" date="2021-02" db="EMBL/GenBank/DDBJ databases">
        <authorList>
            <person name="Nowell W R."/>
        </authorList>
    </citation>
    <scope>NUCLEOTIDE SEQUENCE</scope>
</reference>
<dbReference type="Proteomes" id="UP000663891">
    <property type="component" value="Unassembled WGS sequence"/>
</dbReference>
<dbReference type="AlphaFoldDB" id="A0A815A3L5"/>
<comment type="caution">
    <text evidence="29">The sequence shown here is derived from an EMBL/GenBank/DDBJ whole genome shotgun (WGS) entry which is preliminary data.</text>
</comment>
<dbReference type="SMART" id="SM00458">
    <property type="entry name" value="RICIN"/>
    <property type="match status" value="1"/>
</dbReference>
<keyword evidence="10" id="KW-0808">Transferase</keyword>
<keyword evidence="16" id="KW-0735">Signal-anchor</keyword>
<feature type="domain" description="Cullin family profile" evidence="28">
    <location>
        <begin position="394"/>
        <end position="636"/>
    </location>
</feature>
<dbReference type="OrthoDB" id="27073at2759"/>
<dbReference type="SUPFAM" id="SSF74788">
    <property type="entry name" value="Cullin repeat-like"/>
    <property type="match status" value="1"/>
</dbReference>
<dbReference type="FunFam" id="1.10.10.10:FF:000014">
    <property type="entry name" value="Cullin 1"/>
    <property type="match status" value="1"/>
</dbReference>
<dbReference type="GO" id="GO:0000139">
    <property type="term" value="C:Golgi membrane"/>
    <property type="evidence" value="ECO:0007669"/>
    <property type="project" value="UniProtKB-SubCell"/>
</dbReference>
<dbReference type="InterPro" id="IPR019559">
    <property type="entry name" value="Cullin_neddylation_domain"/>
</dbReference>
<comment type="catalytic activity">
    <reaction evidence="24">
        <text>L-threonyl-[protein] + UDP-N-acetyl-alpha-D-galactosamine = a 3-O-[N-acetyl-alpha-D-galactosaminyl]-L-threonyl-[protein] + UDP + H(+)</text>
        <dbReference type="Rhea" id="RHEA:52424"/>
        <dbReference type="Rhea" id="RHEA-COMP:11060"/>
        <dbReference type="Rhea" id="RHEA-COMP:11689"/>
        <dbReference type="ChEBI" id="CHEBI:15378"/>
        <dbReference type="ChEBI" id="CHEBI:30013"/>
        <dbReference type="ChEBI" id="CHEBI:58223"/>
        <dbReference type="ChEBI" id="CHEBI:67138"/>
        <dbReference type="ChEBI" id="CHEBI:87075"/>
        <dbReference type="EC" id="2.4.1.41"/>
    </reaction>
</comment>
<dbReference type="SUPFAM" id="SSF53448">
    <property type="entry name" value="Nucleotide-diphospho-sugar transferases"/>
    <property type="match status" value="1"/>
</dbReference>
<dbReference type="InterPro" id="IPR000772">
    <property type="entry name" value="Ricin_B_lectin"/>
</dbReference>
<comment type="pathway">
    <text evidence="4">Protein modification; protein glycosylation.</text>
</comment>
<dbReference type="InterPro" id="IPR001173">
    <property type="entry name" value="Glyco_trans_2-like"/>
</dbReference>
<keyword evidence="21" id="KW-0325">Glycoprotein</keyword>
<proteinExistence type="inferred from homology"/>
<dbReference type="GO" id="GO:0030246">
    <property type="term" value="F:carbohydrate binding"/>
    <property type="evidence" value="ECO:0007669"/>
    <property type="project" value="UniProtKB-KW"/>
</dbReference>
<dbReference type="InterPro" id="IPR001373">
    <property type="entry name" value="Cullin_N"/>
</dbReference>
<dbReference type="PANTHER" id="PTHR11932">
    <property type="entry name" value="CULLIN"/>
    <property type="match status" value="1"/>
</dbReference>
<evidence type="ECO:0000313" key="29">
    <source>
        <dbReference type="EMBL" id="CAF1251889.1"/>
    </source>
</evidence>
<dbReference type="PROSITE" id="PS50231">
    <property type="entry name" value="RICIN_B_LECTIN"/>
    <property type="match status" value="1"/>
</dbReference>
<keyword evidence="18" id="KW-0333">Golgi apparatus</keyword>
<dbReference type="CDD" id="cd02510">
    <property type="entry name" value="pp-GalNAc-T"/>
    <property type="match status" value="1"/>
</dbReference>
<keyword evidence="15" id="KW-0832">Ubl conjugation</keyword>
<dbReference type="InterPro" id="IPR036390">
    <property type="entry name" value="WH_DNA-bd_sf"/>
</dbReference>
<evidence type="ECO:0000256" key="26">
    <source>
        <dbReference type="PROSITE-ProRule" id="PRU00330"/>
    </source>
</evidence>
<dbReference type="FunFam" id="1.20.1310.10:FF:000014">
    <property type="entry name" value="Cullin 5"/>
    <property type="match status" value="1"/>
</dbReference>
<evidence type="ECO:0000256" key="8">
    <source>
        <dbReference type="ARBA" id="ARBA00022499"/>
    </source>
</evidence>
<evidence type="ECO:0000256" key="3">
    <source>
        <dbReference type="ARBA" id="ARBA00004906"/>
    </source>
</evidence>
<dbReference type="InterPro" id="IPR059120">
    <property type="entry name" value="Cullin-like_AB"/>
</dbReference>
<keyword evidence="19" id="KW-0472">Membrane</keyword>
<evidence type="ECO:0000256" key="25">
    <source>
        <dbReference type="ARBA" id="ARBA00052209"/>
    </source>
</evidence>
<dbReference type="SUPFAM" id="SSF46785">
    <property type="entry name" value="Winged helix' DNA-binding domain"/>
    <property type="match status" value="1"/>
</dbReference>
<sequence>MSSLKPKEIDFNEQWSIVLGTVRSVISMGRFGQTDRAIWQERFFDIYYLCVATPDSHAERLYEETKKFLEDHCKSMKKDIAESDQNMLSIYVKYWTEYKTGSDWLNTLYAYLNTHYVKKRQANDMDTNYQPFECNNDTIDPPLVEIGEMALDCWTKIIIEPLKDRLVKLLLEQIHLDRICECVNQTTIKGVIMSFVDVCQHRKLNILELYEKSFESPLLQATGEYYREEGNRCLAKLDCIQYMRKILLLIDDEEFRSRKFLNPTSYSKVYNECLQRLVCDHFDTFKSECNELIIKEDLDALRNMYKLLKPTHIGINYMVEKLQDNIARIGHEKVQSLKGENLSTLFVETLLELHTKYMNVIKETYANDPEFVSSLDKACATIVNMKYGNRLSAKAPELLAHYCDSLLRKSSKAATDSEIEEKLLSSITIFKYLDDKDYFQRFYQKMLARRLINQQSISIDAEEFMVTKLKQICGYEFTGKLARMFQDIKVSDDLNIKFLEYVRSELSSSSSSQNQTMTNLLGLDFNIYVLQQNSWPVAQTITNTFILPHLLEKPLHMFEAFYGKKYSGRKLCWMYNLSNAEIRMTHLDRSYFVTMGTYQMAVLLQFNDHQQLTLSEIEEAIKINIKELEKQVLSLIDAKFLLGNTSELTMNSVISINFDYKSKRTKFKIPLISQKEANHDSESSQKAIEEDRKFYLQAVIVRIMKARKVLKHNSLIEEVITQSKQRFLPSIHIIKKCIEILIDKQYLERRTNDEYTLDVHISNLTKTRVIRLHKRQGLIRARLAGARKAKGDILIFFDSHIEVNINWLPPLIEPIALNYKTSVCPFIDIIKWENFAYIAQDEGARGAFDWNMYYKRLPLLSTHAENPSEPFDNPVMAGGLFAISKKWFWELGGYDEGLEIWGGEQYEISFKIWQCGGRLVNAPCSRVGHIYREFNPHGGFIFNNYISKNHKRVAAVWMDEYAEYIYKRDTHMKNLNPGNIQKQLELRKKLECKSFKWFMENVAYDLVQYYPPVALPPYAEGEIRSMATPLCIDSKYAKEHSTFGLNRCLRDHRDLSGEQQFELTWRQDIRPHGRELCFDVPKQDKRAPIVLFTCHGMRGNQHFIYDINSYHILHVSTHLCLDCDLESKIIFMEKCNQTSKTQRWSFFSYNETLIVEDMKQYFFK</sequence>
<keyword evidence="22" id="KW-0464">Manganese</keyword>
<dbReference type="InterPro" id="IPR045885">
    <property type="entry name" value="GalNAc-T"/>
</dbReference>
<dbReference type="InterPro" id="IPR035992">
    <property type="entry name" value="Ricin_B-like_lectins"/>
</dbReference>
<dbReference type="Gene3D" id="3.30.230.130">
    <property type="entry name" value="Cullin, Chain C, Domain 2"/>
    <property type="match status" value="1"/>
</dbReference>
<dbReference type="FunFam" id="3.30.230.130:FF:000003">
    <property type="entry name" value="Cullin 2"/>
    <property type="match status" value="1"/>
</dbReference>
<dbReference type="Pfam" id="PF00652">
    <property type="entry name" value="Ricin_B_lectin"/>
    <property type="match status" value="1"/>
</dbReference>
<dbReference type="EMBL" id="CAJNON010000417">
    <property type="protein sequence ID" value="CAF1251889.1"/>
    <property type="molecule type" value="Genomic_DNA"/>
</dbReference>
<dbReference type="InterPro" id="IPR045093">
    <property type="entry name" value="Cullin"/>
</dbReference>
<keyword evidence="20" id="KW-1015">Disulfide bond</keyword>
<evidence type="ECO:0000313" key="30">
    <source>
        <dbReference type="Proteomes" id="UP000663891"/>
    </source>
</evidence>
<evidence type="ECO:0000256" key="17">
    <source>
        <dbReference type="ARBA" id="ARBA00022989"/>
    </source>
</evidence>
<dbReference type="PROSITE" id="PS50069">
    <property type="entry name" value="CULLIN_2"/>
    <property type="match status" value="1"/>
</dbReference>
<dbReference type="CDD" id="cd23439">
    <property type="entry name" value="beta-trefoil_Ricin_GALNT10-like"/>
    <property type="match status" value="1"/>
</dbReference>
<comment type="similarity">
    <text evidence="6 26 27">Belongs to the cullin family.</text>
</comment>
<evidence type="ECO:0000256" key="10">
    <source>
        <dbReference type="ARBA" id="ARBA00022679"/>
    </source>
</evidence>
<dbReference type="GO" id="GO:0046872">
    <property type="term" value="F:metal ion binding"/>
    <property type="evidence" value="ECO:0007669"/>
    <property type="project" value="UniProtKB-KW"/>
</dbReference>
<evidence type="ECO:0000256" key="11">
    <source>
        <dbReference type="ARBA" id="ARBA00022692"/>
    </source>
</evidence>
<evidence type="ECO:0000256" key="12">
    <source>
        <dbReference type="ARBA" id="ARBA00022723"/>
    </source>
</evidence>
<evidence type="ECO:0000256" key="2">
    <source>
        <dbReference type="ARBA" id="ARBA00004323"/>
    </source>
</evidence>
<evidence type="ECO:0000256" key="24">
    <source>
        <dbReference type="ARBA" id="ARBA00050905"/>
    </source>
</evidence>
<evidence type="ECO:0000256" key="13">
    <source>
        <dbReference type="ARBA" id="ARBA00022734"/>
    </source>
</evidence>